<comment type="caution">
    <text evidence="3">The sequence shown here is derived from an EMBL/GenBank/DDBJ whole genome shotgun (WGS) entry which is preliminary data.</text>
</comment>
<feature type="region of interest" description="Disordered" evidence="1">
    <location>
        <begin position="84"/>
        <end position="139"/>
    </location>
</feature>
<protein>
    <recommendedName>
        <fullName evidence="2">SPRY domain-containing protein</fullName>
    </recommendedName>
</protein>
<feature type="domain" description="SPRY" evidence="2">
    <location>
        <begin position="202"/>
        <end position="290"/>
    </location>
</feature>
<evidence type="ECO:0000256" key="1">
    <source>
        <dbReference type="SAM" id="MobiDB-lite"/>
    </source>
</evidence>
<name>A0A5J4VH84_9EUKA</name>
<evidence type="ECO:0000313" key="4">
    <source>
        <dbReference type="Proteomes" id="UP000324800"/>
    </source>
</evidence>
<gene>
    <name evidence="3" type="ORF">EZS28_022542</name>
</gene>
<organism evidence="3 4">
    <name type="scientific">Streblomastix strix</name>
    <dbReference type="NCBI Taxonomy" id="222440"/>
    <lineage>
        <taxon>Eukaryota</taxon>
        <taxon>Metamonada</taxon>
        <taxon>Preaxostyla</taxon>
        <taxon>Oxymonadida</taxon>
        <taxon>Streblomastigidae</taxon>
        <taxon>Streblomastix</taxon>
    </lineage>
</organism>
<dbReference type="Gene3D" id="2.60.120.920">
    <property type="match status" value="1"/>
</dbReference>
<sequence>MSKIPNTTQLNPKEVFEALGVSMDGVSEDQQARIAAFIAKSARSLKHALKDHEKGISIESQLVSALSLTSEQVSMSSAPFHQILQDEGKDTNLIESNISKGKKKKDNKIESDESSSESDSSSSSDEKSSSSSDSDDYISITEQQVPIEGRIRKYQGKFIQIPFDLTGATDVTQVGNVVTISTTSQHSIFFNRVFNEGVWRIYFQLLKKTGSWAIGVAEPSFSNNDYMGNNKLSMDYTSDGSIYQNGNGPLGNKSYQINDIIGFEVDMISHRIYFFHAFQQQIACLTNIPASLKVGITYSGASGTQYKVVAVYKLNKPLADPVKSPNIRAWTY</sequence>
<accession>A0A5J4VH84</accession>
<dbReference type="InterPro" id="IPR043136">
    <property type="entry name" value="B30.2/SPRY_sf"/>
</dbReference>
<feature type="compositionally biased region" description="Low complexity" evidence="1">
    <location>
        <begin position="117"/>
        <end position="139"/>
    </location>
</feature>
<reference evidence="3 4" key="1">
    <citation type="submission" date="2019-03" db="EMBL/GenBank/DDBJ databases">
        <title>Single cell metagenomics reveals metabolic interactions within the superorganism composed of flagellate Streblomastix strix and complex community of Bacteroidetes bacteria on its surface.</title>
        <authorList>
            <person name="Treitli S.C."/>
            <person name="Kolisko M."/>
            <person name="Husnik F."/>
            <person name="Keeling P."/>
            <person name="Hampl V."/>
        </authorList>
    </citation>
    <scope>NUCLEOTIDE SEQUENCE [LARGE SCALE GENOMIC DNA]</scope>
    <source>
        <strain evidence="3">ST1C</strain>
    </source>
</reference>
<dbReference type="EMBL" id="SNRW01007053">
    <property type="protein sequence ID" value="KAA6381932.1"/>
    <property type="molecule type" value="Genomic_DNA"/>
</dbReference>
<evidence type="ECO:0000313" key="3">
    <source>
        <dbReference type="EMBL" id="KAA6381932.1"/>
    </source>
</evidence>
<evidence type="ECO:0000259" key="2">
    <source>
        <dbReference type="Pfam" id="PF00622"/>
    </source>
</evidence>
<dbReference type="AlphaFoldDB" id="A0A5J4VH84"/>
<dbReference type="SUPFAM" id="SSF49899">
    <property type="entry name" value="Concanavalin A-like lectins/glucanases"/>
    <property type="match status" value="1"/>
</dbReference>
<dbReference type="InterPro" id="IPR013320">
    <property type="entry name" value="ConA-like_dom_sf"/>
</dbReference>
<dbReference type="Pfam" id="PF00622">
    <property type="entry name" value="SPRY"/>
    <property type="match status" value="1"/>
</dbReference>
<proteinExistence type="predicted"/>
<dbReference type="Proteomes" id="UP000324800">
    <property type="component" value="Unassembled WGS sequence"/>
</dbReference>
<dbReference type="InterPro" id="IPR003877">
    <property type="entry name" value="SPRY_dom"/>
</dbReference>